<feature type="transmembrane region" description="Helical" evidence="1">
    <location>
        <begin position="43"/>
        <end position="61"/>
    </location>
</feature>
<accession>A0A419WTF8</accession>
<keyword evidence="1" id="KW-0812">Transmembrane</keyword>
<keyword evidence="1" id="KW-0472">Membrane</keyword>
<evidence type="ECO:0000313" key="3">
    <source>
        <dbReference type="Proteomes" id="UP000284531"/>
    </source>
</evidence>
<evidence type="ECO:0000313" key="2">
    <source>
        <dbReference type="EMBL" id="RKD98759.1"/>
    </source>
</evidence>
<reference evidence="2 3" key="1">
    <citation type="submission" date="2018-09" db="EMBL/GenBank/DDBJ databases">
        <title>Genomic Encyclopedia of Archaeal and Bacterial Type Strains, Phase II (KMG-II): from individual species to whole genera.</title>
        <authorList>
            <person name="Goeker M."/>
        </authorList>
    </citation>
    <scope>NUCLEOTIDE SEQUENCE [LARGE SCALE GENOMIC DNA]</scope>
    <source>
        <strain evidence="2 3">DSM 21950</strain>
    </source>
</reference>
<dbReference type="EMBL" id="RAPQ01000011">
    <property type="protein sequence ID" value="RKD98759.1"/>
    <property type="molecule type" value="Genomic_DNA"/>
</dbReference>
<proteinExistence type="predicted"/>
<gene>
    <name evidence="2" type="ORF">BXY64_3622</name>
</gene>
<dbReference type="AlphaFoldDB" id="A0A419WTF8"/>
<organism evidence="2 3">
    <name type="scientific">Marinifilum flexuosum</name>
    <dbReference type="NCBI Taxonomy" id="1117708"/>
    <lineage>
        <taxon>Bacteria</taxon>
        <taxon>Pseudomonadati</taxon>
        <taxon>Bacteroidota</taxon>
        <taxon>Bacteroidia</taxon>
        <taxon>Marinilabiliales</taxon>
        <taxon>Marinifilaceae</taxon>
    </lineage>
</organism>
<keyword evidence="1" id="KW-1133">Transmembrane helix</keyword>
<keyword evidence="3" id="KW-1185">Reference proteome</keyword>
<dbReference type="Proteomes" id="UP000284531">
    <property type="component" value="Unassembled WGS sequence"/>
</dbReference>
<name>A0A419WTF8_9BACT</name>
<dbReference type="OrthoDB" id="1121915at2"/>
<sequence length="87" mass="10193">MFDTSFGLKTWIYPGLLWGVFMFVGVTMFVVESSDELITWKQLYTLPIYLIGGLVFQYLQFKRLNKKGRREIGQKTDAQEYVNKGNK</sequence>
<evidence type="ECO:0000256" key="1">
    <source>
        <dbReference type="SAM" id="Phobius"/>
    </source>
</evidence>
<comment type="caution">
    <text evidence="2">The sequence shown here is derived from an EMBL/GenBank/DDBJ whole genome shotgun (WGS) entry which is preliminary data.</text>
</comment>
<dbReference type="RefSeq" id="WP_120241335.1">
    <property type="nucleotide sequence ID" value="NZ_RAPQ01000011.1"/>
</dbReference>
<protein>
    <submittedName>
        <fullName evidence="2">Uncharacterized protein</fullName>
    </submittedName>
</protein>
<feature type="transmembrane region" description="Helical" evidence="1">
    <location>
        <begin position="12"/>
        <end position="31"/>
    </location>
</feature>